<dbReference type="Proteomes" id="UP000308149">
    <property type="component" value="Chromosome"/>
</dbReference>
<dbReference type="OrthoDB" id="6060146at2"/>
<gene>
    <name evidence="2" type="ORF">FHQ07_00185</name>
</gene>
<feature type="signal peptide" evidence="1">
    <location>
        <begin position="1"/>
        <end position="27"/>
    </location>
</feature>
<keyword evidence="3" id="KW-1185">Reference proteome</keyword>
<sequence length="291" mass="29241">MNMKFHVFCLAALGSAASLLAPAEVHAGNIGYVTGQTCSGPGDKAAAITAAGHTPVGLASISPATLAGLDGLVWESCGGYAANADIASAVNAGMGLIISDWIPNASTGSQLPGAPAISYNNYNCFSEIDLPPTSPAISGPGGTLTNASMDGGNCSAHGSTPVASLPVGVQVLTTTNDPAQAVSLMYSYGAGTVVYAPLPWSWFLPGGTGASNPAAPGIAAFMINGVALSAGTAGPVTTCASSGYTGTQLTWCQNICEKGYTGATLNMWIRRWLGRWHDLPYCAAAPQPTLN</sequence>
<dbReference type="EMBL" id="CP040871">
    <property type="protein sequence ID" value="QDA55847.1"/>
    <property type="molecule type" value="Genomic_DNA"/>
</dbReference>
<accession>A0A5B7ZLV8</accession>
<dbReference type="RefSeq" id="WP_139714736.1">
    <property type="nucleotide sequence ID" value="NZ_CP040871.1"/>
</dbReference>
<feature type="chain" id="PRO_5022836500" evidence="1">
    <location>
        <begin position="28"/>
        <end position="291"/>
    </location>
</feature>
<reference evidence="2 3" key="1">
    <citation type="submission" date="2019-06" db="EMBL/GenBank/DDBJ databases">
        <title>Thermomonas aquatica sp. nov., isolated from an industrial wastewater treatment plant.</title>
        <authorList>
            <person name="Jeon J.H."/>
            <person name="Park D.-S."/>
        </authorList>
    </citation>
    <scope>NUCLEOTIDE SEQUENCE [LARGE SCALE GENOMIC DNA]</scope>
    <source>
        <strain evidence="2 3">SY21</strain>
    </source>
</reference>
<evidence type="ECO:0000256" key="1">
    <source>
        <dbReference type="SAM" id="SignalP"/>
    </source>
</evidence>
<dbReference type="KEGG" id="thes:FHQ07_00185"/>
<organism evidence="2 3">
    <name type="scientific">Thermomonas aquatica</name>
    <dbReference type="NCBI Taxonomy" id="2202149"/>
    <lineage>
        <taxon>Bacteria</taxon>
        <taxon>Pseudomonadati</taxon>
        <taxon>Pseudomonadota</taxon>
        <taxon>Gammaproteobacteria</taxon>
        <taxon>Lysobacterales</taxon>
        <taxon>Lysobacteraceae</taxon>
        <taxon>Thermomonas</taxon>
    </lineage>
</organism>
<proteinExistence type="predicted"/>
<evidence type="ECO:0000313" key="3">
    <source>
        <dbReference type="Proteomes" id="UP000308149"/>
    </source>
</evidence>
<evidence type="ECO:0000313" key="2">
    <source>
        <dbReference type="EMBL" id="QDA55847.1"/>
    </source>
</evidence>
<keyword evidence="1" id="KW-0732">Signal</keyword>
<name>A0A5B7ZLV8_9GAMM</name>
<dbReference type="AlphaFoldDB" id="A0A5B7ZLV8"/>
<protein>
    <submittedName>
        <fullName evidence="2">Uncharacterized protein</fullName>
    </submittedName>
</protein>